<reference evidence="1" key="1">
    <citation type="submission" date="2020-04" db="EMBL/GenBank/DDBJ databases">
        <authorList>
            <person name="Chiriac C."/>
            <person name="Salcher M."/>
            <person name="Ghai R."/>
            <person name="Kavagutti S V."/>
        </authorList>
    </citation>
    <scope>NUCLEOTIDE SEQUENCE</scope>
</reference>
<organism evidence="1">
    <name type="scientific">uncultured Caudovirales phage</name>
    <dbReference type="NCBI Taxonomy" id="2100421"/>
    <lineage>
        <taxon>Viruses</taxon>
        <taxon>Duplodnaviria</taxon>
        <taxon>Heunggongvirae</taxon>
        <taxon>Uroviricota</taxon>
        <taxon>Caudoviricetes</taxon>
        <taxon>Peduoviridae</taxon>
        <taxon>Maltschvirus</taxon>
        <taxon>Maltschvirus maltsch</taxon>
    </lineage>
</organism>
<accession>A0A6J5M2E1</accession>
<gene>
    <name evidence="1" type="ORF">UFOVP349_49</name>
</gene>
<sequence length="124" mass="14489">MKLNRKTARVLWRSKVRALRDPAERLAFVTGGHQGLGNYRMERDELICYYRAGELEKFLKQRGIKQWAGDQAHKIMRGEVKGMPYPPAQIVSRVEQLRQRIQGRHPEAPVWLVELATRSYGERC</sequence>
<name>A0A6J5M2E1_9CAUD</name>
<dbReference type="EMBL" id="LR796357">
    <property type="protein sequence ID" value="CAB4139537.1"/>
    <property type="molecule type" value="Genomic_DNA"/>
</dbReference>
<evidence type="ECO:0000313" key="1">
    <source>
        <dbReference type="EMBL" id="CAB4139537.1"/>
    </source>
</evidence>
<proteinExistence type="predicted"/>
<protein>
    <submittedName>
        <fullName evidence="1">Uncharacterized protein</fullName>
    </submittedName>
</protein>